<accession>A0A803R458</accession>
<dbReference type="Gramene" id="novel_model_4879_5bd9a17a">
    <property type="protein sequence ID" value="cds.novel_model_4879_5bd9a17a"/>
    <property type="gene ID" value="novel_gene_2550_5bd9a17a"/>
</dbReference>
<name>A0A803R458_CANSA</name>
<keyword evidence="2" id="KW-1185">Reference proteome</keyword>
<evidence type="ECO:0000313" key="2">
    <source>
        <dbReference type="Proteomes" id="UP000596661"/>
    </source>
</evidence>
<proteinExistence type="predicted"/>
<sequence>MNPQYKLLQEITPTTRGWIAKVTVIKKFIPPLSRNGVLYQRIILVDIDVYLLQLINLYKLYKLNLNFVSVTKYKIIN</sequence>
<dbReference type="Proteomes" id="UP000596661">
    <property type="component" value="Chromosome 6"/>
</dbReference>
<dbReference type="AlphaFoldDB" id="A0A803R458"/>
<evidence type="ECO:0000313" key="1">
    <source>
        <dbReference type="EnsemblPlants" id="cds.novel_model_4879_5bd9a17a"/>
    </source>
</evidence>
<organism evidence="1 2">
    <name type="scientific">Cannabis sativa</name>
    <name type="common">Hemp</name>
    <name type="synonym">Marijuana</name>
    <dbReference type="NCBI Taxonomy" id="3483"/>
    <lineage>
        <taxon>Eukaryota</taxon>
        <taxon>Viridiplantae</taxon>
        <taxon>Streptophyta</taxon>
        <taxon>Embryophyta</taxon>
        <taxon>Tracheophyta</taxon>
        <taxon>Spermatophyta</taxon>
        <taxon>Magnoliopsida</taxon>
        <taxon>eudicotyledons</taxon>
        <taxon>Gunneridae</taxon>
        <taxon>Pentapetalae</taxon>
        <taxon>rosids</taxon>
        <taxon>fabids</taxon>
        <taxon>Rosales</taxon>
        <taxon>Cannabaceae</taxon>
        <taxon>Cannabis</taxon>
    </lineage>
</organism>
<reference evidence="1" key="1">
    <citation type="submission" date="2018-11" db="EMBL/GenBank/DDBJ databases">
        <authorList>
            <person name="Grassa J C."/>
        </authorList>
    </citation>
    <scope>NUCLEOTIDE SEQUENCE [LARGE SCALE GENOMIC DNA]</scope>
</reference>
<reference evidence="1" key="2">
    <citation type="submission" date="2021-03" db="UniProtKB">
        <authorList>
            <consortium name="EnsemblPlants"/>
        </authorList>
    </citation>
    <scope>IDENTIFICATION</scope>
</reference>
<dbReference type="EnsemblPlants" id="novel_model_4879_5bd9a17a">
    <property type="protein sequence ID" value="cds.novel_model_4879_5bd9a17a"/>
    <property type="gene ID" value="novel_gene_2550_5bd9a17a"/>
</dbReference>
<dbReference type="EMBL" id="UZAU01000570">
    <property type="status" value="NOT_ANNOTATED_CDS"/>
    <property type="molecule type" value="Genomic_DNA"/>
</dbReference>
<protein>
    <submittedName>
        <fullName evidence="1">Uncharacterized protein</fullName>
    </submittedName>
</protein>